<feature type="transmembrane region" description="Helical" evidence="6">
    <location>
        <begin position="155"/>
        <end position="175"/>
    </location>
</feature>
<evidence type="ECO:0000313" key="7">
    <source>
        <dbReference type="EMBL" id="EMO61265.1"/>
    </source>
</evidence>
<dbReference type="InterPro" id="IPR002528">
    <property type="entry name" value="MATE_fam"/>
</dbReference>
<accession>M6VWM8</accession>
<proteinExistence type="inferred from homology"/>
<organism evidence="7 8">
    <name type="scientific">Leptospira borgpetersenii serovar Pomona str. 200901868</name>
    <dbReference type="NCBI Taxonomy" id="1192866"/>
    <lineage>
        <taxon>Bacteria</taxon>
        <taxon>Pseudomonadati</taxon>
        <taxon>Spirochaetota</taxon>
        <taxon>Spirochaetia</taxon>
        <taxon>Leptospirales</taxon>
        <taxon>Leptospiraceae</taxon>
        <taxon>Leptospira</taxon>
    </lineage>
</organism>
<dbReference type="PANTHER" id="PTHR42893:SF46">
    <property type="entry name" value="PROTEIN DETOXIFICATION 44, CHLOROPLASTIC"/>
    <property type="match status" value="1"/>
</dbReference>
<gene>
    <name evidence="7" type="ORF">LEP1GSC133_1295</name>
</gene>
<dbReference type="CDD" id="cd13136">
    <property type="entry name" value="MATE_DinF_like"/>
    <property type="match status" value="1"/>
</dbReference>
<feature type="transmembrane region" description="Helical" evidence="6">
    <location>
        <begin position="9"/>
        <end position="30"/>
    </location>
</feature>
<comment type="subcellular location">
    <subcellularLocation>
        <location evidence="1">Membrane</location>
        <topology evidence="1">Multi-pass membrane protein</topology>
    </subcellularLocation>
</comment>
<feature type="transmembrane region" description="Helical" evidence="6">
    <location>
        <begin position="269"/>
        <end position="288"/>
    </location>
</feature>
<evidence type="ECO:0000256" key="5">
    <source>
        <dbReference type="ARBA" id="ARBA00023136"/>
    </source>
</evidence>
<comment type="similarity">
    <text evidence="2">Belongs to the multi antimicrobial extrusion (MATE) (TC 2.A.66.1) family.</text>
</comment>
<evidence type="ECO:0000313" key="8">
    <source>
        <dbReference type="Proteomes" id="UP000012159"/>
    </source>
</evidence>
<dbReference type="InterPro" id="IPR044644">
    <property type="entry name" value="DinF-like"/>
</dbReference>
<comment type="caution">
    <text evidence="7">The sequence shown here is derived from an EMBL/GenBank/DDBJ whole genome shotgun (WGS) entry which is preliminary data.</text>
</comment>
<dbReference type="GO" id="GO:0015297">
    <property type="term" value="F:antiporter activity"/>
    <property type="evidence" value="ECO:0007669"/>
    <property type="project" value="InterPro"/>
</dbReference>
<feature type="transmembrane region" description="Helical" evidence="6">
    <location>
        <begin position="80"/>
        <end position="104"/>
    </location>
</feature>
<evidence type="ECO:0000256" key="3">
    <source>
        <dbReference type="ARBA" id="ARBA00022692"/>
    </source>
</evidence>
<dbReference type="AlphaFoldDB" id="M6VWM8"/>
<protein>
    <submittedName>
        <fullName evidence="7">MATE efflux family protein</fullName>
    </submittedName>
</protein>
<dbReference type="GO" id="GO:0042910">
    <property type="term" value="F:xenobiotic transmembrane transporter activity"/>
    <property type="evidence" value="ECO:0007669"/>
    <property type="project" value="InterPro"/>
</dbReference>
<dbReference type="Pfam" id="PF01554">
    <property type="entry name" value="MatE"/>
    <property type="match status" value="1"/>
</dbReference>
<feature type="transmembrane region" description="Helical" evidence="6">
    <location>
        <begin position="36"/>
        <end position="59"/>
    </location>
</feature>
<dbReference type="Proteomes" id="UP000012159">
    <property type="component" value="Unassembled WGS sequence"/>
</dbReference>
<dbReference type="PANTHER" id="PTHR42893">
    <property type="entry name" value="PROTEIN DETOXIFICATION 44, CHLOROPLASTIC-RELATED"/>
    <property type="match status" value="1"/>
</dbReference>
<dbReference type="GO" id="GO:0005886">
    <property type="term" value="C:plasma membrane"/>
    <property type="evidence" value="ECO:0007669"/>
    <property type="project" value="TreeGrafter"/>
</dbReference>
<keyword evidence="3 6" id="KW-0812">Transmembrane</keyword>
<dbReference type="EMBL" id="AKWF02000102">
    <property type="protein sequence ID" value="EMO61265.1"/>
    <property type="molecule type" value="Genomic_DNA"/>
</dbReference>
<dbReference type="NCBIfam" id="TIGR00797">
    <property type="entry name" value="matE"/>
    <property type="match status" value="1"/>
</dbReference>
<evidence type="ECO:0000256" key="1">
    <source>
        <dbReference type="ARBA" id="ARBA00004141"/>
    </source>
</evidence>
<keyword evidence="5 6" id="KW-0472">Membrane</keyword>
<reference evidence="7 8" key="1">
    <citation type="submission" date="2013-01" db="EMBL/GenBank/DDBJ databases">
        <authorList>
            <person name="Harkins D.M."/>
            <person name="Durkin A.S."/>
            <person name="Brinkac L.M."/>
            <person name="Haft D.H."/>
            <person name="Selengut J.D."/>
            <person name="Sanka R."/>
            <person name="DePew J."/>
            <person name="Purushe J."/>
            <person name="Picardeau M."/>
            <person name="Werts C."/>
            <person name="Goarant C."/>
            <person name="Vinetz J.M."/>
            <person name="Sutton G.G."/>
            <person name="Nierman W.C."/>
            <person name="Fouts D.E."/>
        </authorList>
    </citation>
    <scope>NUCLEOTIDE SEQUENCE [LARGE SCALE GENOMIC DNA]</scope>
    <source>
        <strain evidence="7 8">200901868</strain>
    </source>
</reference>
<feature type="transmembrane region" description="Helical" evidence="6">
    <location>
        <begin position="239"/>
        <end position="257"/>
    </location>
</feature>
<evidence type="ECO:0000256" key="4">
    <source>
        <dbReference type="ARBA" id="ARBA00022989"/>
    </source>
</evidence>
<evidence type="ECO:0000256" key="2">
    <source>
        <dbReference type="ARBA" id="ARBA00010199"/>
    </source>
</evidence>
<feature type="transmembrane region" description="Helical" evidence="6">
    <location>
        <begin position="308"/>
        <end position="330"/>
    </location>
</feature>
<keyword evidence="4 6" id="KW-1133">Transmembrane helix</keyword>
<evidence type="ECO:0000256" key="6">
    <source>
        <dbReference type="SAM" id="Phobius"/>
    </source>
</evidence>
<feature type="transmembrane region" description="Helical" evidence="6">
    <location>
        <begin position="181"/>
        <end position="204"/>
    </location>
</feature>
<dbReference type="STRING" id="1192866.LEP1GSC133_1295"/>
<name>M6VWM8_LEPBO</name>
<sequence>MRYKFYRLTFYNILANITVPLTSLIDISILGNIDTYIFMAGTALSGILFDFIFWMFGFLRMGTTGLTAQATGEKNEKESLFILARSIALSCFFGMMIVLFSPWICEIGFQILHGNADVKAAGITYFKARIPGSTAVLCNYVFTGWFLGREKSSTVLIATVIGNGINVILDVWFILNLGWEAYGAGLATSISQFGMLIVFIFAFLRELKIQPSLKLSFLKDKNLFSIQGFSFLFHLNKNIFLRTLFLILTFSLFRNFSSEVSTEILAANSILLQLILVSAYLVDGAAFATESLTGNIRGEKNWKLLKELLYLALYNSVFLLRSFWDSFFYFRISHSE</sequence>